<organism evidence="1 2">
    <name type="scientific">Anoxybacterium hadale</name>
    <dbReference type="NCBI Taxonomy" id="3408580"/>
    <lineage>
        <taxon>Bacteria</taxon>
        <taxon>Bacillati</taxon>
        <taxon>Bacillota</taxon>
        <taxon>Clostridia</taxon>
        <taxon>Peptostreptococcales</taxon>
        <taxon>Anaerovoracaceae</taxon>
        <taxon>Anoxybacterium</taxon>
    </lineage>
</organism>
<accession>A0ACD1ADX0</accession>
<gene>
    <name evidence="1" type="ORF">FRZ06_14745</name>
</gene>
<name>A0ACD1ADX0_9FIRM</name>
<proteinExistence type="predicted"/>
<sequence length="147" mass="16562">MSLFLNKDKTPKSSLLLNCFCLGLVFYGIFGVMYAFLTEPLFWYVNVVSNEFSVVLHAVLMALAGTAVCCIFFALRDKRIVPGAFVFMTISLILGGLVSFNLPVDRRSLMLQMLILYGTGPVLIGNAVSWSVYIRLRRRQRQRALLI</sequence>
<dbReference type="EMBL" id="CP042469">
    <property type="protein sequence ID" value="QOX64509.1"/>
    <property type="molecule type" value="Genomic_DNA"/>
</dbReference>
<reference evidence="1" key="1">
    <citation type="submission" date="2019-08" db="EMBL/GenBank/DDBJ databases">
        <title>Genome sequence of Clostridiales bacterium MT110.</title>
        <authorList>
            <person name="Cao J."/>
        </authorList>
    </citation>
    <scope>NUCLEOTIDE SEQUENCE</scope>
    <source>
        <strain evidence="1">MT110</strain>
    </source>
</reference>
<dbReference type="Proteomes" id="UP000594014">
    <property type="component" value="Chromosome"/>
</dbReference>
<evidence type="ECO:0000313" key="1">
    <source>
        <dbReference type="EMBL" id="QOX64509.1"/>
    </source>
</evidence>
<protein>
    <submittedName>
        <fullName evidence="1">Uncharacterized protein</fullName>
    </submittedName>
</protein>
<keyword evidence="2" id="KW-1185">Reference proteome</keyword>
<evidence type="ECO:0000313" key="2">
    <source>
        <dbReference type="Proteomes" id="UP000594014"/>
    </source>
</evidence>